<keyword evidence="2" id="KW-0645">Protease</keyword>
<reference evidence="6 7" key="1">
    <citation type="submission" date="2019-11" db="EMBL/GenBank/DDBJ databases">
        <title>Terrilactibacillus tamarindus sp. nov. BCM23-1 isolated from bark of Tamarindus indica.</title>
        <authorList>
            <person name="Kingkaew E."/>
            <person name="Tanasupawat S."/>
        </authorList>
    </citation>
    <scope>NUCLEOTIDE SEQUENCE [LARGE SCALE GENOMIC DNA]</scope>
    <source>
        <strain evidence="6 7">BCM23-1</strain>
    </source>
</reference>
<dbReference type="OrthoDB" id="108903at2"/>
<dbReference type="SUPFAM" id="SSF53474">
    <property type="entry name" value="alpha/beta-Hydrolases"/>
    <property type="match status" value="1"/>
</dbReference>
<evidence type="ECO:0000256" key="1">
    <source>
        <dbReference type="ARBA" id="ARBA00010040"/>
    </source>
</evidence>
<sequence length="652" mass="74343">MTKRTITTKDLYSFKYSGSPRFSPDGNHIVYVVTTTSEEKNGYSSSLYLSLKQQRPIALTRPYADRNIQDHSPFWSKDGKWIYFLSDRDENQQVWRIAPSGGEAEKVTTFEHSVQNFALSHDGHKLVCQLSIPHEEKTDNDDVTIVTQLRYLANGTGIIRKSPQLFLLQLTKPTEKPKALTKVGERLHSAIFSADDNAIFYCKGKSNPEKHDYPYSLYEYDLLTDQENTLYDGKGSIYNVQPSPDGQYVAFCGHDDGEVSPQNNGIWLYSLTKRTCSCITQEEKFSIGQYISTDARFDKGNPDFVWNAKSDSLTYLVTVHGGTSLRTVDLHGRIRSNYESPDEVITSFDRVGSAFTFIAETRTTIGDLYFLKDHHKSQLSDHNKPLFDQLIISEPKAFHYKSEDNWEIDGWMISPPLLDKNKKVPVVLEIHGGPASAYGNTFSHEFQCLASEGYAVVYTNPRGSQGRGSEFTSACYGDWGKKDRLDILNGLDYALEHFSWCDREKLFVTGGSYGGFMTNTIIGQTSRFKAAVTQRCISNLYSFFGTSDIGYYFGSRELGNVDLWEDEDKIMSFSPIRYAKQVTTPTCIIHSEEDYRCPIEQAEQWYVALKRLGVETRFVRIKGENHELSRSGKPKNRISRLHEIINWFNRYA</sequence>
<comment type="similarity">
    <text evidence="1">Belongs to the peptidase S9C family.</text>
</comment>
<proteinExistence type="inferred from homology"/>
<dbReference type="PANTHER" id="PTHR42776:SF27">
    <property type="entry name" value="DIPEPTIDYL PEPTIDASE FAMILY MEMBER 6"/>
    <property type="match status" value="1"/>
</dbReference>
<dbReference type="Pfam" id="PF00326">
    <property type="entry name" value="Peptidase_S9"/>
    <property type="match status" value="1"/>
</dbReference>
<dbReference type="AlphaFoldDB" id="A0A6N8CM75"/>
<evidence type="ECO:0000256" key="3">
    <source>
        <dbReference type="ARBA" id="ARBA00022801"/>
    </source>
</evidence>
<accession>A0A6N8CM75</accession>
<dbReference type="Gene3D" id="2.120.10.30">
    <property type="entry name" value="TolB, C-terminal domain"/>
    <property type="match status" value="2"/>
</dbReference>
<evidence type="ECO:0000313" key="7">
    <source>
        <dbReference type="Proteomes" id="UP000440978"/>
    </source>
</evidence>
<dbReference type="InterPro" id="IPR029058">
    <property type="entry name" value="AB_hydrolase_fold"/>
</dbReference>
<dbReference type="Pfam" id="PF07676">
    <property type="entry name" value="PD40"/>
    <property type="match status" value="2"/>
</dbReference>
<keyword evidence="7" id="KW-1185">Reference proteome</keyword>
<evidence type="ECO:0000313" key="6">
    <source>
        <dbReference type="EMBL" id="MTT30698.1"/>
    </source>
</evidence>
<keyword evidence="4" id="KW-0720">Serine protease</keyword>
<dbReference type="FunFam" id="3.40.50.1820:FF:000028">
    <property type="entry name" value="S9 family peptidase"/>
    <property type="match status" value="1"/>
</dbReference>
<gene>
    <name evidence="6" type="ORF">GMB86_01545</name>
</gene>
<keyword evidence="3" id="KW-0378">Hydrolase</keyword>
<dbReference type="PANTHER" id="PTHR42776">
    <property type="entry name" value="SERINE PEPTIDASE S9 FAMILY MEMBER"/>
    <property type="match status" value="1"/>
</dbReference>
<dbReference type="Gene3D" id="3.40.50.1820">
    <property type="entry name" value="alpha/beta hydrolase"/>
    <property type="match status" value="1"/>
</dbReference>
<dbReference type="EMBL" id="WNHB01000002">
    <property type="protein sequence ID" value="MTT30698.1"/>
    <property type="molecule type" value="Genomic_DNA"/>
</dbReference>
<comment type="caution">
    <text evidence="6">The sequence shown here is derived from an EMBL/GenBank/DDBJ whole genome shotgun (WGS) entry which is preliminary data.</text>
</comment>
<evidence type="ECO:0000256" key="4">
    <source>
        <dbReference type="ARBA" id="ARBA00022825"/>
    </source>
</evidence>
<dbReference type="InterPro" id="IPR001375">
    <property type="entry name" value="Peptidase_S9_cat"/>
</dbReference>
<dbReference type="InterPro" id="IPR011659">
    <property type="entry name" value="WD40"/>
</dbReference>
<feature type="domain" description="Peptidase S9 prolyl oligopeptidase catalytic" evidence="5">
    <location>
        <begin position="441"/>
        <end position="651"/>
    </location>
</feature>
<dbReference type="RefSeq" id="WP_155216137.1">
    <property type="nucleotide sequence ID" value="NZ_WNHB01000002.1"/>
</dbReference>
<name>A0A6N8CM75_9BACI</name>
<protein>
    <submittedName>
        <fullName evidence="6">Prolyl oligopeptidase family serine peptidase</fullName>
    </submittedName>
</protein>
<dbReference type="InterPro" id="IPR011042">
    <property type="entry name" value="6-blade_b-propeller_TolB-like"/>
</dbReference>
<organism evidence="6 7">
    <name type="scientific">Terrilactibacillus tamarindi</name>
    <dbReference type="NCBI Taxonomy" id="2599694"/>
    <lineage>
        <taxon>Bacteria</taxon>
        <taxon>Bacillati</taxon>
        <taxon>Bacillota</taxon>
        <taxon>Bacilli</taxon>
        <taxon>Bacillales</taxon>
        <taxon>Bacillaceae</taxon>
        <taxon>Terrilactibacillus</taxon>
    </lineage>
</organism>
<evidence type="ECO:0000256" key="2">
    <source>
        <dbReference type="ARBA" id="ARBA00022670"/>
    </source>
</evidence>
<dbReference type="Proteomes" id="UP000440978">
    <property type="component" value="Unassembled WGS sequence"/>
</dbReference>
<dbReference type="GO" id="GO:0006508">
    <property type="term" value="P:proteolysis"/>
    <property type="evidence" value="ECO:0007669"/>
    <property type="project" value="UniProtKB-KW"/>
</dbReference>
<dbReference type="GO" id="GO:0004252">
    <property type="term" value="F:serine-type endopeptidase activity"/>
    <property type="evidence" value="ECO:0007669"/>
    <property type="project" value="TreeGrafter"/>
</dbReference>
<dbReference type="SUPFAM" id="SSF82171">
    <property type="entry name" value="DPP6 N-terminal domain-like"/>
    <property type="match status" value="1"/>
</dbReference>
<evidence type="ECO:0000259" key="5">
    <source>
        <dbReference type="Pfam" id="PF00326"/>
    </source>
</evidence>